<dbReference type="PANTHER" id="PTHR15503">
    <property type="entry name" value="LDOC1 RELATED"/>
    <property type="match status" value="1"/>
</dbReference>
<keyword evidence="1" id="KW-0808">Transferase</keyword>
<accession>A0A699TX75</accession>
<feature type="non-terminal residue" evidence="1">
    <location>
        <position position="1"/>
    </location>
</feature>
<comment type="caution">
    <text evidence="1">The sequence shown here is derived from an EMBL/GenBank/DDBJ whole genome shotgun (WGS) entry which is preliminary data.</text>
</comment>
<reference evidence="1" key="1">
    <citation type="journal article" date="2019" name="Sci. Rep.">
        <title>Draft genome of Tanacetum cinerariifolium, the natural source of mosquito coil.</title>
        <authorList>
            <person name="Yamashiro T."/>
            <person name="Shiraishi A."/>
            <person name="Satake H."/>
            <person name="Nakayama K."/>
        </authorList>
    </citation>
    <scope>NUCLEOTIDE SEQUENCE</scope>
</reference>
<dbReference type="PANTHER" id="PTHR15503:SF45">
    <property type="entry name" value="RNA-DIRECTED DNA POLYMERASE HOMOLOG"/>
    <property type="match status" value="1"/>
</dbReference>
<protein>
    <submittedName>
        <fullName evidence="1">Putative reverse transcriptase domain-containing protein</fullName>
    </submittedName>
</protein>
<dbReference type="InterPro" id="IPR032567">
    <property type="entry name" value="RTL1-rel"/>
</dbReference>
<keyword evidence="1" id="KW-0695">RNA-directed DNA polymerase</keyword>
<gene>
    <name evidence="1" type="ORF">Tci_886636</name>
</gene>
<dbReference type="InterPro" id="IPR043502">
    <property type="entry name" value="DNA/RNA_pol_sf"/>
</dbReference>
<sequence length="97" mass="11529">WKTKLKEKRIEDVPMICDYPEVFPEELPRLPQPRQVEFRIDLVARAEPISRTPYRLVASEMKELSVQLQELLEKGFIRPSSSSWGAPVLFEKERWIF</sequence>
<name>A0A699TX75_TANCI</name>
<dbReference type="Gene3D" id="3.10.10.10">
    <property type="entry name" value="HIV Type 1 Reverse Transcriptase, subunit A, domain 1"/>
    <property type="match status" value="1"/>
</dbReference>
<dbReference type="EMBL" id="BKCJ011281026">
    <property type="protein sequence ID" value="GFD14667.1"/>
    <property type="molecule type" value="Genomic_DNA"/>
</dbReference>
<proteinExistence type="predicted"/>
<evidence type="ECO:0000313" key="1">
    <source>
        <dbReference type="EMBL" id="GFD14667.1"/>
    </source>
</evidence>
<keyword evidence="1" id="KW-0548">Nucleotidyltransferase</keyword>
<dbReference type="AlphaFoldDB" id="A0A699TX75"/>
<dbReference type="SUPFAM" id="SSF56672">
    <property type="entry name" value="DNA/RNA polymerases"/>
    <property type="match status" value="1"/>
</dbReference>
<organism evidence="1">
    <name type="scientific">Tanacetum cinerariifolium</name>
    <name type="common">Dalmatian daisy</name>
    <name type="synonym">Chrysanthemum cinerariifolium</name>
    <dbReference type="NCBI Taxonomy" id="118510"/>
    <lineage>
        <taxon>Eukaryota</taxon>
        <taxon>Viridiplantae</taxon>
        <taxon>Streptophyta</taxon>
        <taxon>Embryophyta</taxon>
        <taxon>Tracheophyta</taxon>
        <taxon>Spermatophyta</taxon>
        <taxon>Magnoliopsida</taxon>
        <taxon>eudicotyledons</taxon>
        <taxon>Gunneridae</taxon>
        <taxon>Pentapetalae</taxon>
        <taxon>asterids</taxon>
        <taxon>campanulids</taxon>
        <taxon>Asterales</taxon>
        <taxon>Asteraceae</taxon>
        <taxon>Asteroideae</taxon>
        <taxon>Anthemideae</taxon>
        <taxon>Anthemidinae</taxon>
        <taxon>Tanacetum</taxon>
    </lineage>
</organism>
<dbReference type="GO" id="GO:0003964">
    <property type="term" value="F:RNA-directed DNA polymerase activity"/>
    <property type="evidence" value="ECO:0007669"/>
    <property type="project" value="UniProtKB-KW"/>
</dbReference>